<organism evidence="5 6">
    <name type="scientific">Plasmodium ovale wallikeri</name>
    <dbReference type="NCBI Taxonomy" id="864142"/>
    <lineage>
        <taxon>Eukaryota</taxon>
        <taxon>Sar</taxon>
        <taxon>Alveolata</taxon>
        <taxon>Apicomplexa</taxon>
        <taxon>Aconoidasida</taxon>
        <taxon>Haemosporida</taxon>
        <taxon>Plasmodiidae</taxon>
        <taxon>Plasmodium</taxon>
        <taxon>Plasmodium (Plasmodium)</taxon>
    </lineage>
</organism>
<dbReference type="EMBL" id="FLRE01001402">
    <property type="protein sequence ID" value="SBT56515.1"/>
    <property type="molecule type" value="Genomic_DNA"/>
</dbReference>
<feature type="compositionally biased region" description="Basic and acidic residues" evidence="2">
    <location>
        <begin position="173"/>
        <end position="185"/>
    </location>
</feature>
<protein>
    <submittedName>
        <fullName evidence="5">STP1 protein</fullName>
    </submittedName>
</protein>
<feature type="compositionally biased region" description="Polar residues" evidence="2">
    <location>
        <begin position="483"/>
        <end position="507"/>
    </location>
</feature>
<feature type="compositionally biased region" description="Basic and acidic residues" evidence="2">
    <location>
        <begin position="236"/>
        <end position="255"/>
    </location>
</feature>
<feature type="compositionally biased region" description="Polar residues" evidence="2">
    <location>
        <begin position="271"/>
        <end position="283"/>
    </location>
</feature>
<feature type="transmembrane region" description="Helical" evidence="3">
    <location>
        <begin position="644"/>
        <end position="667"/>
    </location>
</feature>
<feature type="compositionally biased region" description="Low complexity" evidence="2">
    <location>
        <begin position="380"/>
        <end position="398"/>
    </location>
</feature>
<reference evidence="6" key="1">
    <citation type="submission" date="2016-05" db="EMBL/GenBank/DDBJ databases">
        <authorList>
            <person name="Naeem Raeece"/>
        </authorList>
    </citation>
    <scope>NUCLEOTIDE SEQUENCE [LARGE SCALE GENOMIC DNA]</scope>
</reference>
<feature type="compositionally biased region" description="Polar residues" evidence="2">
    <location>
        <begin position="367"/>
        <end position="379"/>
    </location>
</feature>
<keyword evidence="3" id="KW-0472">Membrane</keyword>
<feature type="region of interest" description="Disordered" evidence="2">
    <location>
        <begin position="173"/>
        <end position="519"/>
    </location>
</feature>
<evidence type="ECO:0000313" key="5">
    <source>
        <dbReference type="EMBL" id="SBT56515.1"/>
    </source>
</evidence>
<proteinExistence type="predicted"/>
<accession>A0A1A9AJZ8</accession>
<dbReference type="Pfam" id="PF12879">
    <property type="entry name" value="SICA_C"/>
    <property type="match status" value="1"/>
</dbReference>
<feature type="coiled-coil region" evidence="1">
    <location>
        <begin position="831"/>
        <end position="858"/>
    </location>
</feature>
<evidence type="ECO:0000256" key="2">
    <source>
        <dbReference type="SAM" id="MobiDB-lite"/>
    </source>
</evidence>
<name>A0A1A9AJZ8_PLAOA</name>
<keyword evidence="3" id="KW-0812">Transmembrane</keyword>
<sequence>MSDNLGYTTDTHTIPVEVFFFMITKDIKDLIHTYGHRNCGLRHEELCDKIKTIIVQKKPQILRHVNDTGMATFKREWDSKRIEFFNRIFEEEGFINMCYPPKKKGNQNLQTLKSRHIEFCKEKDVRRAAVVDNPVFSECVKYNQWIEAQKKSFQQEYLNNVKEFRAPTVEKYFSTKDHPGGHDPRPTYNNSKLNCIQYKPPPTSRPQIQVEKSPKNEPQPSMEPNIIHRPQGKDGGSARDKDSGSAKIKPEDNKSTKPKSPTPDSPISAPAKTQTASTHTGQDTHVIPKAPASAVSSNRGKPEATPIQSEPPTNGPTTAQDEAPPLAGSPPPSPKDAALTPIIQRVPEPTTTSSSSTLATVKEKTSDQTPATSPSLQTIPASSLNSSSSEPSYSLPPADVTKDQDTLPHSTTTPVTSASTPSTETLPSHSSPVLSLAQPQPPNLNTPPAGTAAHGPGTPVSSSASTFTTTVTTTTMSPGAVTNPTMSTAQAPISSIKQVSSVPDSQEPSPPSAAEESKATVLITGSQQTLTQTPTPLSGTDTRGVLVPIKSGQESDKVIDAADAKLPRTIDQTDQMRYKSTDQIRISKDQDKLTPHANADPGKIPIVKSGKYFTNNSITQKGKNDNPNIIPEGIPPLMDIIPTFLVILATVTLLLQLYKYTPFGLFLGRRRKRKKQDLKRIFKTPQKTTYESPNITAHEWEDPKLIGKTVENDVYLKLLKINRYKQEMQKRKKMNKKTLIEVHMEVLEECKNDEWELHKGDFLEICLRGFINEENDFYSNFPNSKLIVNNIKNEKTIEDIQNHEILWNNWIEDHRNILEQWKKEEWFHILKNKWRNEEQKYKEKCDKLQENILNEQEKYSIAEPRQELHHLGDQCRDMSQCPCRQSLDKSYITWVISAEICHNAPCRQSLDKSYITWVISAEICHNAL</sequence>
<keyword evidence="3" id="KW-1133">Transmembrane helix</keyword>
<evidence type="ECO:0000313" key="6">
    <source>
        <dbReference type="Proteomes" id="UP000078550"/>
    </source>
</evidence>
<dbReference type="InterPro" id="IPR024288">
    <property type="entry name" value="SICA_C"/>
</dbReference>
<feature type="domain" description="Schizont-infected cell agglutination C-terminal" evidence="4">
    <location>
        <begin position="732"/>
        <end position="790"/>
    </location>
</feature>
<feature type="compositionally biased region" description="Low complexity" evidence="2">
    <location>
        <begin position="458"/>
        <end position="482"/>
    </location>
</feature>
<feature type="compositionally biased region" description="Low complexity" evidence="2">
    <location>
        <begin position="408"/>
        <end position="425"/>
    </location>
</feature>
<evidence type="ECO:0000256" key="3">
    <source>
        <dbReference type="SAM" id="Phobius"/>
    </source>
</evidence>
<gene>
    <name evidence="5" type="ORF">POVWA2_073880</name>
</gene>
<evidence type="ECO:0000256" key="1">
    <source>
        <dbReference type="SAM" id="Coils"/>
    </source>
</evidence>
<dbReference type="Proteomes" id="UP000078550">
    <property type="component" value="Unassembled WGS sequence"/>
</dbReference>
<evidence type="ECO:0000259" key="4">
    <source>
        <dbReference type="Pfam" id="PF12879"/>
    </source>
</evidence>
<dbReference type="AlphaFoldDB" id="A0A1A9AJZ8"/>
<feature type="compositionally biased region" description="Polar residues" evidence="2">
    <location>
        <begin position="306"/>
        <end position="320"/>
    </location>
</feature>
<keyword evidence="1" id="KW-0175">Coiled coil</keyword>